<gene>
    <name evidence="1" type="ORF">RGQ29_018939</name>
</gene>
<name>A0AAN7F9F4_QUERU</name>
<sequence length="106" mass="12281">MRRKSQPCFNLLLFHLRRCSSDHQQHSYFHSFRLVKLSQFLLLNPSSDHHTQCQSYSTGSSKLGSSSFFGSHFQSSKRFVLLGLASLDDNNKLHRHHYSSHHGSFC</sequence>
<organism evidence="1 2">
    <name type="scientific">Quercus rubra</name>
    <name type="common">Northern red oak</name>
    <name type="synonym">Quercus borealis</name>
    <dbReference type="NCBI Taxonomy" id="3512"/>
    <lineage>
        <taxon>Eukaryota</taxon>
        <taxon>Viridiplantae</taxon>
        <taxon>Streptophyta</taxon>
        <taxon>Embryophyta</taxon>
        <taxon>Tracheophyta</taxon>
        <taxon>Spermatophyta</taxon>
        <taxon>Magnoliopsida</taxon>
        <taxon>eudicotyledons</taxon>
        <taxon>Gunneridae</taxon>
        <taxon>Pentapetalae</taxon>
        <taxon>rosids</taxon>
        <taxon>fabids</taxon>
        <taxon>Fagales</taxon>
        <taxon>Fagaceae</taxon>
        <taxon>Quercus</taxon>
    </lineage>
</organism>
<accession>A0AAN7F9F4</accession>
<evidence type="ECO:0000313" key="1">
    <source>
        <dbReference type="EMBL" id="KAK4587736.1"/>
    </source>
</evidence>
<dbReference type="Proteomes" id="UP001324115">
    <property type="component" value="Unassembled WGS sequence"/>
</dbReference>
<evidence type="ECO:0000313" key="2">
    <source>
        <dbReference type="Proteomes" id="UP001324115"/>
    </source>
</evidence>
<protein>
    <submittedName>
        <fullName evidence="1">Uncharacterized protein</fullName>
    </submittedName>
</protein>
<comment type="caution">
    <text evidence="1">The sequence shown here is derived from an EMBL/GenBank/DDBJ whole genome shotgun (WGS) entry which is preliminary data.</text>
</comment>
<keyword evidence="2" id="KW-1185">Reference proteome</keyword>
<dbReference type="EMBL" id="JAXUIC010000005">
    <property type="protein sequence ID" value="KAK4587736.1"/>
    <property type="molecule type" value="Genomic_DNA"/>
</dbReference>
<proteinExistence type="predicted"/>
<dbReference type="AlphaFoldDB" id="A0AAN7F9F4"/>
<reference evidence="1 2" key="1">
    <citation type="journal article" date="2023" name="G3 (Bethesda)">
        <title>A haplotype-resolved chromosome-scale genome for Quercus rubra L. provides insights into the genetics of adaptive traits for red oak species.</title>
        <authorList>
            <person name="Kapoor B."/>
            <person name="Jenkins J."/>
            <person name="Schmutz J."/>
            <person name="Zhebentyayeva T."/>
            <person name="Kuelheim C."/>
            <person name="Coggeshall M."/>
            <person name="Heim C."/>
            <person name="Lasky J.R."/>
            <person name="Leites L."/>
            <person name="Islam-Faridi N."/>
            <person name="Romero-Severson J."/>
            <person name="DeLeo V.L."/>
            <person name="Lucas S.M."/>
            <person name="Lazic D."/>
            <person name="Gailing O."/>
            <person name="Carlson J."/>
            <person name="Staton M."/>
        </authorList>
    </citation>
    <scope>NUCLEOTIDE SEQUENCE [LARGE SCALE GENOMIC DNA]</scope>
    <source>
        <strain evidence="1">Pseudo-F2</strain>
    </source>
</reference>